<evidence type="ECO:0000313" key="10">
    <source>
        <dbReference type="EMBL" id="KAK3688017.1"/>
    </source>
</evidence>
<keyword evidence="5" id="KW-0256">Endoplasmic reticulum</keyword>
<evidence type="ECO:0000256" key="3">
    <source>
        <dbReference type="ARBA" id="ARBA00004370"/>
    </source>
</evidence>
<dbReference type="Gene3D" id="3.40.50.1820">
    <property type="entry name" value="alpha/beta hydrolase"/>
    <property type="match status" value="1"/>
</dbReference>
<evidence type="ECO:0000256" key="8">
    <source>
        <dbReference type="SAM" id="MobiDB-lite"/>
    </source>
</evidence>
<keyword evidence="6" id="KW-0496">Mitochondrion</keyword>
<dbReference type="GO" id="GO:0016020">
    <property type="term" value="C:membrane"/>
    <property type="evidence" value="ECO:0007669"/>
    <property type="project" value="UniProtKB-SubCell"/>
</dbReference>
<dbReference type="Proteomes" id="UP001270362">
    <property type="component" value="Unassembled WGS sequence"/>
</dbReference>
<dbReference type="InterPro" id="IPR052374">
    <property type="entry name" value="SERAC1"/>
</dbReference>
<dbReference type="GO" id="GO:0005739">
    <property type="term" value="C:mitochondrion"/>
    <property type="evidence" value="ECO:0007669"/>
    <property type="project" value="UniProtKB-SubCell"/>
</dbReference>
<evidence type="ECO:0000256" key="6">
    <source>
        <dbReference type="ARBA" id="ARBA00023128"/>
    </source>
</evidence>
<evidence type="ECO:0000259" key="9">
    <source>
        <dbReference type="Pfam" id="PF24883"/>
    </source>
</evidence>
<feature type="region of interest" description="Disordered" evidence="8">
    <location>
        <begin position="249"/>
        <end position="272"/>
    </location>
</feature>
<dbReference type="EMBL" id="JAULSO010000002">
    <property type="protein sequence ID" value="KAK3688017.1"/>
    <property type="molecule type" value="Genomic_DNA"/>
</dbReference>
<organism evidence="10 11">
    <name type="scientific">Podospora appendiculata</name>
    <dbReference type="NCBI Taxonomy" id="314037"/>
    <lineage>
        <taxon>Eukaryota</taxon>
        <taxon>Fungi</taxon>
        <taxon>Dikarya</taxon>
        <taxon>Ascomycota</taxon>
        <taxon>Pezizomycotina</taxon>
        <taxon>Sordariomycetes</taxon>
        <taxon>Sordariomycetidae</taxon>
        <taxon>Sordariales</taxon>
        <taxon>Podosporaceae</taxon>
        <taxon>Podospora</taxon>
    </lineage>
</organism>
<evidence type="ECO:0000256" key="7">
    <source>
        <dbReference type="ARBA" id="ARBA00023136"/>
    </source>
</evidence>
<sequence length="1180" mass="130633">MEQRGAAFGEEAQDEEPECLRTLDIPLFVEGDDESALRTQNLSMSDYERNNVIERNQGAIHTRCELLDVIHGSFSEAKDSFATLMIFKFRFDPQKQSRRVRRARIGMEFFSATKTGATPVVYAIAPDERWTIAPTTDHEESQRSGSLTLGAPSILPVNLSATVSLQKTITRDISDVTTITGSINLGEGRNSGTSNCAAWNILENKRRETGVPDAVQLAVLLSRKDNERFNGIMTLDIVADFNSSISEKLRNRKGPAGRPGLVQPRARPRHQNENAVTMNPVLAMNGAALDASEKSEAQSPGAAGEKAERSILGLQIEFTPKTMLNSSDVVAIHGISQDFRKSWEGDAEESDSPARPTWLESSFDDKPVRLLSYSYYDFDRITGAAYACTRSNILYHAQALMDGLVELRAGTNEVPSRPIVFVSHDIGGVIVKAAIVLASRSPKKFSAILPAIRSLVFFGYPHRSNDRLELEAQLTQLLRLGDTPYPPAHITGLARCLAEVIDETNAAFIHTKMLIQAYVTNVFSDGSSIVQPVFNVFTTTLATPFENRVASNVSHQDLAKFGKPGQVFIKALSKANRTCGEFDSPGITLALSSIVQQAPPMIIHVRGDSDNDTLAASVVYDILTAAPEISSYNAMHFYFRRNDCRFDNIRAMLASFVATFSHHLIRDLQGLIAEVLERPTHIQGYADDDLLHLWGIFRDSLRLKPVFVLSGLDQCDDSVHWFLPELVKILQGSTNLFKMLITTTKGTDKHIVSSLSGLSEDGIYKQSHAETIPGYSPMTPFELAMLLNEHPRHQAYELQIKDVFSRCASIDVSRLFLLWLRSTVCSIDGALRELSTAPVVSPELVMEANLTSIPAEQHVWADTLLSWTLCSMRPLRVRELCAVSRLETRGSGTEEGETGAAKAPAGGSIALDVAQIQGYLGGLLVVKDDEFYCGHSALRGWLQSRVTETEQGLPQRSYWYRSKTKRQRHLDIVSTSLQYLSQLAESVESSEPADVELYELPYAIEYWPEHYDQLEASVGVDSEAIISFGSVEEGISRLFNNRPVLSRWIDAYNSLTDPFTRILDDFKTATSVAAHFGLDTWVRKLGLTSRNASAALVQASIRGRETIVQRLLDDPELNYTPNLDDPFLHKAIEATATFGNYAIVKLILGRLVHVIPGEKLDKSYPSLNNLTSADLHSWDG</sequence>
<accession>A0AAE0X8M9</accession>
<keyword evidence="11" id="KW-1185">Reference proteome</keyword>
<keyword evidence="7" id="KW-0472">Membrane</keyword>
<evidence type="ECO:0000256" key="4">
    <source>
        <dbReference type="ARBA" id="ARBA00022737"/>
    </source>
</evidence>
<evidence type="ECO:0000256" key="5">
    <source>
        <dbReference type="ARBA" id="ARBA00022824"/>
    </source>
</evidence>
<comment type="subcellular location">
    <subcellularLocation>
        <location evidence="2">Endoplasmic reticulum</location>
    </subcellularLocation>
    <subcellularLocation>
        <location evidence="3">Membrane</location>
    </subcellularLocation>
    <subcellularLocation>
        <location evidence="1">Mitochondrion</location>
    </subcellularLocation>
</comment>
<proteinExistence type="predicted"/>
<dbReference type="InterPro" id="IPR056884">
    <property type="entry name" value="NPHP3-like_N"/>
</dbReference>
<protein>
    <recommendedName>
        <fullName evidence="9">Nephrocystin 3-like N-terminal domain-containing protein</fullName>
    </recommendedName>
</protein>
<evidence type="ECO:0000256" key="2">
    <source>
        <dbReference type="ARBA" id="ARBA00004240"/>
    </source>
</evidence>
<dbReference type="AlphaFoldDB" id="A0AAE0X8M9"/>
<comment type="caution">
    <text evidence="10">The sequence shown here is derived from an EMBL/GenBank/DDBJ whole genome shotgun (WGS) entry which is preliminary data.</text>
</comment>
<dbReference type="GO" id="GO:0005783">
    <property type="term" value="C:endoplasmic reticulum"/>
    <property type="evidence" value="ECO:0007669"/>
    <property type="project" value="UniProtKB-SubCell"/>
</dbReference>
<feature type="domain" description="Nephrocystin 3-like N-terminal" evidence="9">
    <location>
        <begin position="615"/>
        <end position="742"/>
    </location>
</feature>
<dbReference type="Pfam" id="PF24883">
    <property type="entry name" value="NPHP3_N"/>
    <property type="match status" value="1"/>
</dbReference>
<evidence type="ECO:0000256" key="1">
    <source>
        <dbReference type="ARBA" id="ARBA00004173"/>
    </source>
</evidence>
<dbReference type="InterPro" id="IPR029058">
    <property type="entry name" value="AB_hydrolase_fold"/>
</dbReference>
<gene>
    <name evidence="10" type="ORF">B0T22DRAFT_511190</name>
</gene>
<keyword evidence="4" id="KW-0677">Repeat</keyword>
<dbReference type="PANTHER" id="PTHR48182:SF2">
    <property type="entry name" value="PROTEIN SERAC1"/>
    <property type="match status" value="1"/>
</dbReference>
<name>A0AAE0X8M9_9PEZI</name>
<dbReference type="PANTHER" id="PTHR48182">
    <property type="entry name" value="PROTEIN SERAC1"/>
    <property type="match status" value="1"/>
</dbReference>
<reference evidence="10" key="1">
    <citation type="journal article" date="2023" name="Mol. Phylogenet. Evol.">
        <title>Genome-scale phylogeny and comparative genomics of the fungal order Sordariales.</title>
        <authorList>
            <person name="Hensen N."/>
            <person name="Bonometti L."/>
            <person name="Westerberg I."/>
            <person name="Brannstrom I.O."/>
            <person name="Guillou S."/>
            <person name="Cros-Aarteil S."/>
            <person name="Calhoun S."/>
            <person name="Haridas S."/>
            <person name="Kuo A."/>
            <person name="Mondo S."/>
            <person name="Pangilinan J."/>
            <person name="Riley R."/>
            <person name="LaButti K."/>
            <person name="Andreopoulos B."/>
            <person name="Lipzen A."/>
            <person name="Chen C."/>
            <person name="Yan M."/>
            <person name="Daum C."/>
            <person name="Ng V."/>
            <person name="Clum A."/>
            <person name="Steindorff A."/>
            <person name="Ohm R.A."/>
            <person name="Martin F."/>
            <person name="Silar P."/>
            <person name="Natvig D.O."/>
            <person name="Lalanne C."/>
            <person name="Gautier V."/>
            <person name="Ament-Velasquez S.L."/>
            <person name="Kruys A."/>
            <person name="Hutchinson M.I."/>
            <person name="Powell A.J."/>
            <person name="Barry K."/>
            <person name="Miller A.N."/>
            <person name="Grigoriev I.V."/>
            <person name="Debuchy R."/>
            <person name="Gladieux P."/>
            <person name="Hiltunen Thoren M."/>
            <person name="Johannesson H."/>
        </authorList>
    </citation>
    <scope>NUCLEOTIDE SEQUENCE</scope>
    <source>
        <strain evidence="10">CBS 314.62</strain>
    </source>
</reference>
<reference evidence="10" key="2">
    <citation type="submission" date="2023-06" db="EMBL/GenBank/DDBJ databases">
        <authorList>
            <consortium name="Lawrence Berkeley National Laboratory"/>
            <person name="Haridas S."/>
            <person name="Hensen N."/>
            <person name="Bonometti L."/>
            <person name="Westerberg I."/>
            <person name="Brannstrom I.O."/>
            <person name="Guillou S."/>
            <person name="Cros-Aarteil S."/>
            <person name="Calhoun S."/>
            <person name="Kuo A."/>
            <person name="Mondo S."/>
            <person name="Pangilinan J."/>
            <person name="Riley R."/>
            <person name="Labutti K."/>
            <person name="Andreopoulos B."/>
            <person name="Lipzen A."/>
            <person name="Chen C."/>
            <person name="Yanf M."/>
            <person name="Daum C."/>
            <person name="Ng V."/>
            <person name="Clum A."/>
            <person name="Steindorff A."/>
            <person name="Ohm R."/>
            <person name="Martin F."/>
            <person name="Silar P."/>
            <person name="Natvig D."/>
            <person name="Lalanne C."/>
            <person name="Gautier V."/>
            <person name="Ament-Velasquez S.L."/>
            <person name="Kruys A."/>
            <person name="Hutchinson M.I."/>
            <person name="Powell A.J."/>
            <person name="Barry K."/>
            <person name="Miller A.N."/>
            <person name="Grigoriev I.V."/>
            <person name="Debuchy R."/>
            <person name="Gladieux P."/>
            <person name="Thoren M.H."/>
            <person name="Johannesson H."/>
        </authorList>
    </citation>
    <scope>NUCLEOTIDE SEQUENCE</scope>
    <source>
        <strain evidence="10">CBS 314.62</strain>
    </source>
</reference>
<evidence type="ECO:0000313" key="11">
    <source>
        <dbReference type="Proteomes" id="UP001270362"/>
    </source>
</evidence>